<dbReference type="PROSITE" id="PS51186">
    <property type="entry name" value="GNAT"/>
    <property type="match status" value="1"/>
</dbReference>
<dbReference type="EMBL" id="BAAARW010000008">
    <property type="protein sequence ID" value="GAA2412933.1"/>
    <property type="molecule type" value="Genomic_DNA"/>
</dbReference>
<keyword evidence="3" id="KW-1185">Reference proteome</keyword>
<comment type="caution">
    <text evidence="2">The sequence shown here is derived from an EMBL/GenBank/DDBJ whole genome shotgun (WGS) entry which is preliminary data.</text>
</comment>
<dbReference type="InterPro" id="IPR016181">
    <property type="entry name" value="Acyl_CoA_acyltransferase"/>
</dbReference>
<feature type="domain" description="N-acetyltransferase" evidence="1">
    <location>
        <begin position="16"/>
        <end position="180"/>
    </location>
</feature>
<accession>A0ABP5VXR0</accession>
<organism evidence="2 3">
    <name type="scientific">Actinomadura vinacea</name>
    <dbReference type="NCBI Taxonomy" id="115336"/>
    <lineage>
        <taxon>Bacteria</taxon>
        <taxon>Bacillati</taxon>
        <taxon>Actinomycetota</taxon>
        <taxon>Actinomycetes</taxon>
        <taxon>Streptosporangiales</taxon>
        <taxon>Thermomonosporaceae</taxon>
        <taxon>Actinomadura</taxon>
    </lineage>
</organism>
<dbReference type="Gene3D" id="3.40.630.30">
    <property type="match status" value="1"/>
</dbReference>
<dbReference type="PANTHER" id="PTHR43792">
    <property type="entry name" value="GNAT FAMILY, PUTATIVE (AFU_ORTHOLOGUE AFUA_3G00765)-RELATED-RELATED"/>
    <property type="match status" value="1"/>
</dbReference>
<reference evidence="3" key="1">
    <citation type="journal article" date="2019" name="Int. J. Syst. Evol. Microbiol.">
        <title>The Global Catalogue of Microorganisms (GCM) 10K type strain sequencing project: providing services to taxonomists for standard genome sequencing and annotation.</title>
        <authorList>
            <consortium name="The Broad Institute Genomics Platform"/>
            <consortium name="The Broad Institute Genome Sequencing Center for Infectious Disease"/>
            <person name="Wu L."/>
            <person name="Ma J."/>
        </authorList>
    </citation>
    <scope>NUCLEOTIDE SEQUENCE [LARGE SCALE GENOMIC DNA]</scope>
    <source>
        <strain evidence="3">JCM 3325</strain>
    </source>
</reference>
<protein>
    <recommendedName>
        <fullName evidence="1">N-acetyltransferase domain-containing protein</fullName>
    </recommendedName>
</protein>
<dbReference type="InterPro" id="IPR051531">
    <property type="entry name" value="N-acetyltransferase"/>
</dbReference>
<dbReference type="RefSeq" id="WP_344588754.1">
    <property type="nucleotide sequence ID" value="NZ_BAAARW010000008.1"/>
</dbReference>
<dbReference type="Pfam" id="PF13302">
    <property type="entry name" value="Acetyltransf_3"/>
    <property type="match status" value="1"/>
</dbReference>
<dbReference type="Proteomes" id="UP001501231">
    <property type="component" value="Unassembled WGS sequence"/>
</dbReference>
<gene>
    <name evidence="2" type="ORF">GCM10010191_23200</name>
</gene>
<dbReference type="InterPro" id="IPR000182">
    <property type="entry name" value="GNAT_dom"/>
</dbReference>
<sequence>MEESATSALRLAGHGLVLRQWHEDDLPVMRELFDDPDVAHRTPIASPFDLAAARDYLERAQRSFASGQWIQLAITSEGDRALGEVLLNRLTACIGYAVGSAHRGQRLAVRAVQVLTEYAHGELGLARVYLEIEPDNGPSNGVARAAGFYLTDKAPQPVSGKGRDFTLLTWAHDATGDIKE</sequence>
<evidence type="ECO:0000313" key="2">
    <source>
        <dbReference type="EMBL" id="GAA2412933.1"/>
    </source>
</evidence>
<name>A0ABP5VXR0_9ACTN</name>
<proteinExistence type="predicted"/>
<dbReference type="SUPFAM" id="SSF55729">
    <property type="entry name" value="Acyl-CoA N-acyltransferases (Nat)"/>
    <property type="match status" value="1"/>
</dbReference>
<evidence type="ECO:0000313" key="3">
    <source>
        <dbReference type="Proteomes" id="UP001501231"/>
    </source>
</evidence>
<evidence type="ECO:0000259" key="1">
    <source>
        <dbReference type="PROSITE" id="PS51186"/>
    </source>
</evidence>